<dbReference type="Pfam" id="PF00022">
    <property type="entry name" value="Actin"/>
    <property type="match status" value="1"/>
</dbReference>
<dbReference type="SMART" id="SM00360">
    <property type="entry name" value="RRM"/>
    <property type="match status" value="1"/>
</dbReference>
<dbReference type="Gene3D" id="3.90.640.10">
    <property type="entry name" value="Actin, Chain A, domain 4"/>
    <property type="match status" value="1"/>
</dbReference>
<dbReference type="Gene3D" id="3.30.420.40">
    <property type="match status" value="2"/>
</dbReference>
<evidence type="ECO:0000256" key="18">
    <source>
        <dbReference type="ARBA" id="ARBA00022884"/>
    </source>
</evidence>
<dbReference type="GO" id="GO:0005524">
    <property type="term" value="F:ATP binding"/>
    <property type="evidence" value="ECO:0007669"/>
    <property type="project" value="UniProtKB-KW"/>
</dbReference>
<feature type="compositionally biased region" description="Basic and acidic residues" evidence="27">
    <location>
        <begin position="15"/>
        <end position="41"/>
    </location>
</feature>
<accession>A0A7R8WB59</accession>
<evidence type="ECO:0000256" key="8">
    <source>
        <dbReference type="ARBA" id="ARBA00012094"/>
    </source>
</evidence>
<evidence type="ECO:0000256" key="12">
    <source>
        <dbReference type="ARBA" id="ARBA00022741"/>
    </source>
</evidence>
<evidence type="ECO:0000313" key="28">
    <source>
        <dbReference type="EMBL" id="CAD7228383.1"/>
    </source>
</evidence>
<keyword evidence="10" id="KW-0963">Cytoplasm</keyword>
<evidence type="ECO:0000256" key="6">
    <source>
        <dbReference type="ARBA" id="ARBA00010121"/>
    </source>
</evidence>
<keyword evidence="15" id="KW-0067">ATP-binding</keyword>
<dbReference type="FunFam" id="3.30.420.40:FF:000050">
    <property type="entry name" value="Actin, alpha skeletal muscle"/>
    <property type="match status" value="1"/>
</dbReference>
<feature type="binding site" evidence="25">
    <location>
        <position position="481"/>
    </location>
    <ligand>
        <name>substrate</name>
    </ligand>
</feature>
<evidence type="ECO:0000256" key="21">
    <source>
        <dbReference type="ARBA" id="ARBA00023232"/>
    </source>
</evidence>
<dbReference type="InterPro" id="IPR012677">
    <property type="entry name" value="Nucleotide-bd_a/b_plait_sf"/>
</dbReference>
<dbReference type="SUPFAM" id="SSF56529">
    <property type="entry name" value="FAH"/>
    <property type="match status" value="1"/>
</dbReference>
<evidence type="ECO:0000256" key="14">
    <source>
        <dbReference type="ARBA" id="ARBA00022837"/>
    </source>
</evidence>
<keyword evidence="12" id="KW-0547">Nucleotide-binding</keyword>
<proteinExistence type="inferred from homology"/>
<gene>
    <name evidence="28" type="ORF">CTOB1V02_LOCUS6267</name>
</gene>
<dbReference type="SUPFAM" id="SSF63433">
    <property type="entry name" value="Fumarylacetoacetate hydrolase, FAH, N-terminal domain"/>
    <property type="match status" value="1"/>
</dbReference>
<evidence type="ECO:0000256" key="25">
    <source>
        <dbReference type="PIRSR" id="PIRSR605959-2"/>
    </source>
</evidence>
<dbReference type="FunFam" id="3.90.850.10:FF:000004">
    <property type="entry name" value="Fumarylacetoacetase"/>
    <property type="match status" value="1"/>
</dbReference>
<dbReference type="PRINTS" id="PR00190">
    <property type="entry name" value="ACTIN"/>
</dbReference>
<evidence type="ECO:0000256" key="4">
    <source>
        <dbReference type="ARBA" id="ARBA00004245"/>
    </source>
</evidence>
<evidence type="ECO:0000256" key="16">
    <source>
        <dbReference type="ARBA" id="ARBA00022842"/>
    </source>
</evidence>
<dbReference type="SMART" id="SM00268">
    <property type="entry name" value="ACTIN"/>
    <property type="match status" value="1"/>
</dbReference>
<dbReference type="InterPro" id="IPR011234">
    <property type="entry name" value="Fumarylacetoacetase-like_C"/>
</dbReference>
<dbReference type="PANTHER" id="PTHR43069">
    <property type="entry name" value="FUMARYLACETOACETASE"/>
    <property type="match status" value="1"/>
</dbReference>
<dbReference type="InterPro" id="IPR000504">
    <property type="entry name" value="RRM_dom"/>
</dbReference>
<feature type="binding site" evidence="26">
    <location>
        <position position="474"/>
    </location>
    <ligand>
        <name>Mg(2+)</name>
        <dbReference type="ChEBI" id="CHEBI:18420"/>
    </ligand>
</feature>
<dbReference type="GO" id="GO:0003723">
    <property type="term" value="F:RNA binding"/>
    <property type="evidence" value="ECO:0007669"/>
    <property type="project" value="UniProtKB-UniRule"/>
</dbReference>
<keyword evidence="18" id="KW-0694">RNA-binding</keyword>
<keyword evidence="21" id="KW-0585">Phenylalanine catabolism</keyword>
<dbReference type="PANTHER" id="PTHR43069:SF2">
    <property type="entry name" value="FUMARYLACETOACETASE"/>
    <property type="match status" value="1"/>
</dbReference>
<keyword evidence="16 26" id="KW-0460">Magnesium</keyword>
<evidence type="ECO:0000256" key="17">
    <source>
        <dbReference type="ARBA" id="ARBA00022878"/>
    </source>
</evidence>
<dbReference type="CDD" id="cd10220">
    <property type="entry name" value="ASKHA_NBD_Arp2"/>
    <property type="match status" value="1"/>
</dbReference>
<dbReference type="Gene3D" id="3.90.850.10">
    <property type="entry name" value="Fumarylacetoacetase-like, C-terminal domain"/>
    <property type="match status" value="1"/>
</dbReference>
<keyword evidence="20" id="KW-0206">Cytoskeleton</keyword>
<evidence type="ECO:0000256" key="27">
    <source>
        <dbReference type="SAM" id="MobiDB-lite"/>
    </source>
</evidence>
<protein>
    <recommendedName>
        <fullName evidence="9">Fumarylacetoacetase</fullName>
        <ecNumber evidence="8">3.7.1.2</ecNumber>
    </recommendedName>
    <alternativeName>
        <fullName evidence="22">Beta-diketonase</fullName>
    </alternativeName>
    <alternativeName>
        <fullName evidence="23">Fumarylacetoacetate hydrolase</fullName>
    </alternativeName>
</protein>
<evidence type="ECO:0000256" key="20">
    <source>
        <dbReference type="ARBA" id="ARBA00023212"/>
    </source>
</evidence>
<dbReference type="GO" id="GO:0006559">
    <property type="term" value="P:L-phenylalanine catabolic process"/>
    <property type="evidence" value="ECO:0007669"/>
    <property type="project" value="UniProtKB-UniPathway"/>
</dbReference>
<dbReference type="Pfam" id="PF01557">
    <property type="entry name" value="FAA_hydrolase"/>
    <property type="match status" value="1"/>
</dbReference>
<dbReference type="InterPro" id="IPR004000">
    <property type="entry name" value="Actin"/>
</dbReference>
<evidence type="ECO:0000256" key="11">
    <source>
        <dbReference type="ARBA" id="ARBA00022723"/>
    </source>
</evidence>
<dbReference type="OrthoDB" id="10251209at2759"/>
<dbReference type="NCBIfam" id="TIGR01266">
    <property type="entry name" value="fum_ac_acetase"/>
    <property type="match status" value="1"/>
</dbReference>
<dbReference type="SUPFAM" id="SSF53067">
    <property type="entry name" value="Actin-like ATPase domain"/>
    <property type="match status" value="2"/>
</dbReference>
<comment type="catalytic activity">
    <reaction evidence="1">
        <text>4-fumarylacetoacetate + H2O = acetoacetate + fumarate + H(+)</text>
        <dbReference type="Rhea" id="RHEA:10244"/>
        <dbReference type="ChEBI" id="CHEBI:13705"/>
        <dbReference type="ChEBI" id="CHEBI:15377"/>
        <dbReference type="ChEBI" id="CHEBI:15378"/>
        <dbReference type="ChEBI" id="CHEBI:18034"/>
        <dbReference type="ChEBI" id="CHEBI:29806"/>
        <dbReference type="EC" id="3.7.1.2"/>
    </reaction>
</comment>
<reference evidence="28" key="1">
    <citation type="submission" date="2020-11" db="EMBL/GenBank/DDBJ databases">
        <authorList>
            <person name="Tran Van P."/>
        </authorList>
    </citation>
    <scope>NUCLEOTIDE SEQUENCE</scope>
</reference>
<comment type="subcellular location">
    <subcellularLocation>
        <location evidence="4">Cytoplasm</location>
        <location evidence="4">Cytoskeleton</location>
    </subcellularLocation>
</comment>
<dbReference type="PROSITE" id="PS50102">
    <property type="entry name" value="RRM"/>
    <property type="match status" value="1"/>
</dbReference>
<dbReference type="Gene3D" id="2.30.30.230">
    <property type="entry name" value="Fumarylacetoacetase, N-terminal domain"/>
    <property type="match status" value="1"/>
</dbReference>
<keyword evidence="11 26" id="KW-0479">Metal-binding</keyword>
<evidence type="ECO:0000256" key="1">
    <source>
        <dbReference type="ARBA" id="ARBA00000353"/>
    </source>
</evidence>
<dbReference type="GO" id="GO:0006572">
    <property type="term" value="P:L-tyrosine catabolic process"/>
    <property type="evidence" value="ECO:0007669"/>
    <property type="project" value="UniProtKB-KW"/>
</dbReference>
<feature type="region of interest" description="Disordered" evidence="27">
    <location>
        <begin position="1"/>
        <end position="63"/>
    </location>
</feature>
<dbReference type="EC" id="3.7.1.2" evidence="8"/>
<evidence type="ECO:0000256" key="7">
    <source>
        <dbReference type="ARBA" id="ARBA00010211"/>
    </source>
</evidence>
<dbReference type="InterPro" id="IPR020902">
    <property type="entry name" value="Actin/actin-like_CS"/>
</dbReference>
<dbReference type="InterPro" id="IPR043129">
    <property type="entry name" value="ATPase_NBD"/>
</dbReference>
<dbReference type="InterPro" id="IPR005959">
    <property type="entry name" value="Fumarylacetoacetase"/>
</dbReference>
<evidence type="ECO:0000256" key="10">
    <source>
        <dbReference type="ARBA" id="ARBA00022490"/>
    </source>
</evidence>
<dbReference type="EMBL" id="OB661514">
    <property type="protein sequence ID" value="CAD7228383.1"/>
    <property type="molecule type" value="Genomic_DNA"/>
</dbReference>
<dbReference type="AlphaFoldDB" id="A0A7R8WB59"/>
<evidence type="ECO:0000256" key="24">
    <source>
        <dbReference type="PIRSR" id="PIRSR605959-1"/>
    </source>
</evidence>
<evidence type="ECO:0000256" key="15">
    <source>
        <dbReference type="ARBA" id="ARBA00022840"/>
    </source>
</evidence>
<comment type="pathway">
    <text evidence="5">Amino-acid degradation; L-phenylalanine degradation; acetoacetate and fumarate from L-phenylalanine: step 6/6.</text>
</comment>
<feature type="binding site" evidence="26">
    <location>
        <position position="498"/>
    </location>
    <ligand>
        <name>Mg(2+)</name>
        <dbReference type="ChEBI" id="CHEBI:18420"/>
    </ligand>
</feature>
<feature type="binding site" evidence="25">
    <location>
        <position position="592"/>
    </location>
    <ligand>
        <name>substrate</name>
    </ligand>
</feature>
<dbReference type="InterPro" id="IPR036663">
    <property type="entry name" value="Fumarylacetoacetase_C_sf"/>
</dbReference>
<keyword evidence="19" id="KW-0009">Actin-binding</keyword>
<evidence type="ECO:0000256" key="23">
    <source>
        <dbReference type="ARBA" id="ARBA00031740"/>
    </source>
</evidence>
<feature type="binding site" evidence="26">
    <location>
        <position position="474"/>
    </location>
    <ligand>
        <name>Ca(2+)</name>
        <dbReference type="ChEBI" id="CHEBI:29108"/>
    </ligand>
</feature>
<comment type="similarity">
    <text evidence="6">Belongs to the actin family. ARP2 subfamily.</text>
</comment>
<keyword evidence="14 26" id="KW-0106">Calcium</keyword>
<evidence type="ECO:0000256" key="22">
    <source>
        <dbReference type="ARBA" id="ARBA00030270"/>
    </source>
</evidence>
<evidence type="ECO:0000256" key="13">
    <source>
        <dbReference type="ARBA" id="ARBA00022801"/>
    </source>
</evidence>
<dbReference type="SUPFAM" id="SSF54928">
    <property type="entry name" value="RNA-binding domain, RBD"/>
    <property type="match status" value="1"/>
</dbReference>
<feature type="binding site" evidence="25">
    <location>
        <position position="382"/>
    </location>
    <ligand>
        <name>substrate</name>
    </ligand>
</feature>
<evidence type="ECO:0000256" key="3">
    <source>
        <dbReference type="ARBA" id="ARBA00001946"/>
    </source>
</evidence>
<feature type="binding site" evidence="25">
    <location>
        <position position="485"/>
    </location>
    <ligand>
        <name>substrate</name>
    </ligand>
</feature>
<dbReference type="GO" id="GO:0003779">
    <property type="term" value="F:actin binding"/>
    <property type="evidence" value="ECO:0007669"/>
    <property type="project" value="UniProtKB-KW"/>
</dbReference>
<dbReference type="InterPro" id="IPR015377">
    <property type="entry name" value="Fumarylacetoacetase_N"/>
</dbReference>
<comment type="cofactor">
    <cofactor evidence="3 26">
        <name>Mg(2+)</name>
        <dbReference type="ChEBI" id="CHEBI:18420"/>
    </cofactor>
</comment>
<dbReference type="FunFam" id="3.90.640.10:FF:000005">
    <property type="entry name" value="Actin-related protein 2"/>
    <property type="match status" value="1"/>
</dbReference>
<feature type="binding site" evidence="25">
    <location>
        <position position="368"/>
    </location>
    <ligand>
        <name>substrate</name>
    </ligand>
</feature>
<dbReference type="GO" id="GO:1902000">
    <property type="term" value="P:homogentisate catabolic process"/>
    <property type="evidence" value="ECO:0007669"/>
    <property type="project" value="TreeGrafter"/>
</dbReference>
<dbReference type="GO" id="GO:0004334">
    <property type="term" value="F:fumarylacetoacetase activity"/>
    <property type="evidence" value="ECO:0007669"/>
    <property type="project" value="UniProtKB-EC"/>
</dbReference>
<dbReference type="UniPathway" id="UPA00139">
    <property type="reaction ID" value="UER00341"/>
</dbReference>
<evidence type="ECO:0000256" key="19">
    <source>
        <dbReference type="ARBA" id="ARBA00023203"/>
    </source>
</evidence>
<dbReference type="Gene3D" id="3.30.70.330">
    <property type="match status" value="1"/>
</dbReference>
<sequence>MSSPPRPYRRAQHGKSGERMRLRDLASHRSPRGESSSDHRRQGSSSHRSPHGENSRDHRRQGSSWNKYFVAEYDPLRAGTSDGSIPPVPHDGAIKRAMKCDADKLPPRPERPDYTLFVARLNPVTSSRTLREAFEVRYHINHNNKPNRFEFEHESLIATRMLLIPSFPAAAQEFGTIESCEVVRDFVTGMSRCYGFIEFRHRADASLAYTRANSLELDGRRILVEKQVDLKGWVPRRLGGGLGGRKESGQLRFGGRDRPFIKPGNSTVKRVGVAIGDQILDLSVVSCTFDGPELRDRAVGIFSQPALNDFMELGSEAWREARQAISQLLSSDCPTLQSDPVLSRKALVPMSNATMYLPARIGDYTDFYSSLHHATNVGTMFRGKDNALMPNWKYLPVGYHGRASSIVPSGTPIRRPVGQTRPNDSEPPMFGPCKLFDFELEIAFFVGGKANSLGEPIPMSEAKDRIFGLVLMNDWSARDVQKWEYVPLGPFGAKNLGTTISPWVVPMAALESFRVPNAKWDPKPFPYLFHEEPGCYDIELAVDLIPDKPGSSSTRICTSNAKYLYWTFQQQLVHHTVTGCNLQPGDLLASGTISGPDPTSYGSMLELSWRGSKPLKLGDGSERKFLLDGDTVRITGGCQGEGYRIGFGECTGRPIIRAGNRAAEEAALRSADFINGDTTGVLDTLQKEIMVGEEATSLRSFLEMTYPMENGVVRNWDDMVHLWRYTFGPEKMNIANPSEAKVLLTEPPLNPLKNRERMVEVMFEEFGFHSCYVAIQAVLTLYAQGLLTGVVVDSGDGVTHICPVYEGYVLPHLTKRFDVAGRSITRSLIKLLLLRGYAFNHSADFETVRMIKERLCYVSYDVEQEEKLALETTTLVEPYTLPDGRVIKVGGERFAAPEALFQPHMIDVEGAGIAELTFNTIQSADVDIRSDLYRHIVLSGGSTMYPGFSSRLERELKQLYVDRVLQSGAGAERTKSKIKIRVEDPPLRKDMVFIGGAVLADVMKDKDEFWVSRQEFAEKGAAALMEKLGTHLGRT</sequence>
<feature type="binding site" evidence="26">
    <location>
        <position position="366"/>
    </location>
    <ligand>
        <name>Ca(2+)</name>
        <dbReference type="ChEBI" id="CHEBI:29108"/>
    </ligand>
</feature>
<dbReference type="InterPro" id="IPR035979">
    <property type="entry name" value="RBD_domain_sf"/>
</dbReference>
<comment type="cofactor">
    <cofactor evidence="2 26">
        <name>Ca(2+)</name>
        <dbReference type="ChEBI" id="CHEBI:29108"/>
    </cofactor>
</comment>
<evidence type="ECO:0000256" key="2">
    <source>
        <dbReference type="ARBA" id="ARBA00001913"/>
    </source>
</evidence>
<organism evidence="28">
    <name type="scientific">Cyprideis torosa</name>
    <dbReference type="NCBI Taxonomy" id="163714"/>
    <lineage>
        <taxon>Eukaryota</taxon>
        <taxon>Metazoa</taxon>
        <taxon>Ecdysozoa</taxon>
        <taxon>Arthropoda</taxon>
        <taxon>Crustacea</taxon>
        <taxon>Oligostraca</taxon>
        <taxon>Ostracoda</taxon>
        <taxon>Podocopa</taxon>
        <taxon>Podocopida</taxon>
        <taxon>Cytherocopina</taxon>
        <taxon>Cytheroidea</taxon>
        <taxon>Cytherideidae</taxon>
        <taxon>Cyprideis</taxon>
    </lineage>
</organism>
<dbReference type="Pfam" id="PF00076">
    <property type="entry name" value="RRM_1"/>
    <property type="match status" value="1"/>
</dbReference>
<feature type="active site" description="Proton acceptor" evidence="24">
    <location>
        <position position="373"/>
    </location>
</feature>
<feature type="binding site" evidence="26">
    <location>
        <position position="439"/>
    </location>
    <ligand>
        <name>Ca(2+)</name>
        <dbReference type="ChEBI" id="CHEBI:29108"/>
    </ligand>
</feature>
<comment type="similarity">
    <text evidence="7">Belongs to the FAH family.</text>
</comment>
<dbReference type="GO" id="GO:0005856">
    <property type="term" value="C:cytoskeleton"/>
    <property type="evidence" value="ECO:0007669"/>
    <property type="project" value="UniProtKB-SubCell"/>
</dbReference>
<feature type="binding site" evidence="26">
    <location>
        <position position="494"/>
    </location>
    <ligand>
        <name>Mg(2+)</name>
        <dbReference type="ChEBI" id="CHEBI:18420"/>
    </ligand>
</feature>
<feature type="binding site" evidence="26">
    <location>
        <position position="441"/>
    </location>
    <ligand>
        <name>Ca(2+)</name>
        <dbReference type="ChEBI" id="CHEBI:29108"/>
    </ligand>
</feature>
<evidence type="ECO:0000256" key="5">
    <source>
        <dbReference type="ARBA" id="ARBA00004782"/>
    </source>
</evidence>
<dbReference type="InterPro" id="IPR036462">
    <property type="entry name" value="Fumarylacetoacetase_N_sf"/>
</dbReference>
<keyword evidence="17" id="KW-0828">Tyrosine catabolism</keyword>
<dbReference type="Pfam" id="PF09298">
    <property type="entry name" value="FAA_hydrolase_N"/>
    <property type="match status" value="1"/>
</dbReference>
<evidence type="ECO:0000256" key="26">
    <source>
        <dbReference type="PIRSR" id="PIRSR605959-3"/>
    </source>
</evidence>
<dbReference type="PROSITE" id="PS01132">
    <property type="entry name" value="ACTINS_ACT_LIKE"/>
    <property type="match status" value="1"/>
</dbReference>
<keyword evidence="13" id="KW-0378">Hydrolase</keyword>
<dbReference type="GO" id="GO:0046872">
    <property type="term" value="F:metal ion binding"/>
    <property type="evidence" value="ECO:0007669"/>
    <property type="project" value="UniProtKB-KW"/>
</dbReference>
<name>A0A7R8WB59_9CRUS</name>
<evidence type="ECO:0000256" key="9">
    <source>
        <dbReference type="ARBA" id="ARBA00014741"/>
    </source>
</evidence>